<dbReference type="PROSITE" id="PS00678">
    <property type="entry name" value="WD_REPEATS_1"/>
    <property type="match status" value="3"/>
</dbReference>
<accession>A0A9X0CBW0</accession>
<gene>
    <name evidence="5" type="ORF">N7463_001474</name>
</gene>
<feature type="repeat" description="WD" evidence="3">
    <location>
        <begin position="489"/>
        <end position="523"/>
    </location>
</feature>
<proteinExistence type="predicted"/>
<feature type="repeat" description="WD" evidence="3">
    <location>
        <begin position="358"/>
        <end position="399"/>
    </location>
</feature>
<dbReference type="SMART" id="SM00320">
    <property type="entry name" value="WD40"/>
    <property type="match status" value="7"/>
</dbReference>
<reference evidence="5" key="1">
    <citation type="submission" date="2022-12" db="EMBL/GenBank/DDBJ databases">
        <authorList>
            <person name="Petersen C."/>
        </authorList>
    </citation>
    <scope>NUCLEOTIDE SEQUENCE</scope>
    <source>
        <strain evidence="5">IBT 29495</strain>
    </source>
</reference>
<dbReference type="PANTHER" id="PTHR19848:SF8">
    <property type="entry name" value="F-BOX AND WD REPEAT DOMAIN CONTAINING 7"/>
    <property type="match status" value="1"/>
</dbReference>
<name>A0A9X0CBW0_9EURO</name>
<dbReference type="InterPro" id="IPR036322">
    <property type="entry name" value="WD40_repeat_dom_sf"/>
</dbReference>
<dbReference type="Pfam" id="PF00069">
    <property type="entry name" value="Pkinase"/>
    <property type="match status" value="1"/>
</dbReference>
<evidence type="ECO:0000256" key="3">
    <source>
        <dbReference type="PROSITE-ProRule" id="PRU00221"/>
    </source>
</evidence>
<sequence length="559" mass="61542">MEYLEIGDLHNYLLKQKQPLPELEARSIMSQILEGLDLMHDNGFAHRDLKPQNILLRSCPPDDWWVKIADFGISKRIEDGLEQSTTMKGTKGYIAPELYKLTQSGTPYAADVWAAGEVMFQILTNQPTFKDLGLLVNYVQSTNSFPSNLLLANQVSQLGVEFVVRLMDPIPACRMSAKNALQHRWICRSLPNNRNSGTISYKEAYTTSSHDSMTEILTSWNTVKSTWASKTSIAGERQGFGKSSLQTSSNATVKFQSMQHKRATVVKMVLPRVLRGHSSLVTCVTFSPDGKLVISGSYDQKVILWNTTTGIIEKTHRGHSGSVTCVTFSPDGKLVAFGCQNRTIKLWNTTTGIIEKTLDGHSSWATSLVFSPDGKLLASVSNDQKVNLWDTTTGYIRKALDNPLSSFYSLAFSPDGKFLASVCCNYVILWNTTTHTKYKILENHSSSVGSVVFSSDGKLVAFAKISKIELWDTTTGTMLGSRKFDAFKIHSVAFSPDGRLLASGSNGNIVTLWDATTGVTHKTFEGHSSSIISVVSSPDGKLVASGSTDRTVRLWNASF</sequence>
<evidence type="ECO:0000259" key="4">
    <source>
        <dbReference type="PROSITE" id="PS50011"/>
    </source>
</evidence>
<comment type="caution">
    <text evidence="5">The sequence shown here is derived from an EMBL/GenBank/DDBJ whole genome shotgun (WGS) entry which is preliminary data.</text>
</comment>
<dbReference type="PROSITE" id="PS00108">
    <property type="entry name" value="PROTEIN_KINASE_ST"/>
    <property type="match status" value="1"/>
</dbReference>
<dbReference type="PROSITE" id="PS50082">
    <property type="entry name" value="WD_REPEATS_2"/>
    <property type="match status" value="6"/>
</dbReference>
<dbReference type="PROSITE" id="PS50011">
    <property type="entry name" value="PROTEIN_KINASE_DOM"/>
    <property type="match status" value="1"/>
</dbReference>
<dbReference type="InterPro" id="IPR011009">
    <property type="entry name" value="Kinase-like_dom_sf"/>
</dbReference>
<protein>
    <recommendedName>
        <fullName evidence="4">Protein kinase domain-containing protein</fullName>
    </recommendedName>
</protein>
<dbReference type="InterPro" id="IPR001680">
    <property type="entry name" value="WD40_rpt"/>
</dbReference>
<keyword evidence="2" id="KW-0677">Repeat</keyword>
<evidence type="ECO:0000256" key="2">
    <source>
        <dbReference type="ARBA" id="ARBA00022737"/>
    </source>
</evidence>
<dbReference type="Pfam" id="PF00400">
    <property type="entry name" value="WD40"/>
    <property type="match status" value="7"/>
</dbReference>
<dbReference type="GO" id="GO:0005524">
    <property type="term" value="F:ATP binding"/>
    <property type="evidence" value="ECO:0007669"/>
    <property type="project" value="InterPro"/>
</dbReference>
<dbReference type="SUPFAM" id="SSF50978">
    <property type="entry name" value="WD40 repeat-like"/>
    <property type="match status" value="1"/>
</dbReference>
<dbReference type="InterPro" id="IPR008271">
    <property type="entry name" value="Ser/Thr_kinase_AS"/>
</dbReference>
<feature type="domain" description="Protein kinase" evidence="4">
    <location>
        <begin position="1"/>
        <end position="186"/>
    </location>
</feature>
<dbReference type="PANTHER" id="PTHR19848">
    <property type="entry name" value="WD40 REPEAT PROTEIN"/>
    <property type="match status" value="1"/>
</dbReference>
<dbReference type="AlphaFoldDB" id="A0A9X0CBW0"/>
<feature type="repeat" description="WD" evidence="3">
    <location>
        <begin position="316"/>
        <end position="357"/>
    </location>
</feature>
<dbReference type="EMBL" id="JAPWDS010000001">
    <property type="protein sequence ID" value="KAJ5521021.1"/>
    <property type="molecule type" value="Genomic_DNA"/>
</dbReference>
<dbReference type="GO" id="GO:0004672">
    <property type="term" value="F:protein kinase activity"/>
    <property type="evidence" value="ECO:0007669"/>
    <property type="project" value="InterPro"/>
</dbReference>
<dbReference type="Gene3D" id="1.10.510.10">
    <property type="entry name" value="Transferase(Phosphotransferase) domain 1"/>
    <property type="match status" value="1"/>
</dbReference>
<evidence type="ECO:0000313" key="6">
    <source>
        <dbReference type="Proteomes" id="UP001149954"/>
    </source>
</evidence>
<dbReference type="InterPro" id="IPR020472">
    <property type="entry name" value="WD40_PAC1"/>
</dbReference>
<dbReference type="PROSITE" id="PS50294">
    <property type="entry name" value="WD_REPEATS_REGION"/>
    <property type="match status" value="5"/>
</dbReference>
<feature type="repeat" description="WD" evidence="3">
    <location>
        <begin position="524"/>
        <end position="559"/>
    </location>
</feature>
<reference evidence="5" key="2">
    <citation type="journal article" date="2023" name="IMA Fungus">
        <title>Comparative genomic study of the Penicillium genus elucidates a diverse pangenome and 15 lateral gene transfer events.</title>
        <authorList>
            <person name="Petersen C."/>
            <person name="Sorensen T."/>
            <person name="Nielsen M.R."/>
            <person name="Sondergaard T.E."/>
            <person name="Sorensen J.L."/>
            <person name="Fitzpatrick D.A."/>
            <person name="Frisvad J.C."/>
            <person name="Nielsen K.L."/>
        </authorList>
    </citation>
    <scope>NUCLEOTIDE SEQUENCE</scope>
    <source>
        <strain evidence="5">IBT 29495</strain>
    </source>
</reference>
<feature type="repeat" description="WD" evidence="3">
    <location>
        <begin position="274"/>
        <end position="315"/>
    </location>
</feature>
<dbReference type="InterPro" id="IPR015943">
    <property type="entry name" value="WD40/YVTN_repeat-like_dom_sf"/>
</dbReference>
<evidence type="ECO:0000313" key="5">
    <source>
        <dbReference type="EMBL" id="KAJ5521021.1"/>
    </source>
</evidence>
<dbReference type="InterPro" id="IPR000719">
    <property type="entry name" value="Prot_kinase_dom"/>
</dbReference>
<dbReference type="OrthoDB" id="10252171at2759"/>
<dbReference type="InterPro" id="IPR019775">
    <property type="entry name" value="WD40_repeat_CS"/>
</dbReference>
<evidence type="ECO:0000256" key="1">
    <source>
        <dbReference type="ARBA" id="ARBA00022574"/>
    </source>
</evidence>
<keyword evidence="1 3" id="KW-0853">WD repeat</keyword>
<keyword evidence="6" id="KW-1185">Reference proteome</keyword>
<dbReference type="CDD" id="cd00200">
    <property type="entry name" value="WD40"/>
    <property type="match status" value="1"/>
</dbReference>
<dbReference type="Gene3D" id="2.130.10.10">
    <property type="entry name" value="YVTN repeat-like/Quinoprotein amine dehydrogenase"/>
    <property type="match status" value="3"/>
</dbReference>
<dbReference type="SUPFAM" id="SSF56112">
    <property type="entry name" value="Protein kinase-like (PK-like)"/>
    <property type="match status" value="1"/>
</dbReference>
<dbReference type="SMART" id="SM00220">
    <property type="entry name" value="S_TKc"/>
    <property type="match status" value="1"/>
</dbReference>
<dbReference type="Proteomes" id="UP001149954">
    <property type="component" value="Unassembled WGS sequence"/>
</dbReference>
<feature type="repeat" description="WD" evidence="3">
    <location>
        <begin position="441"/>
        <end position="481"/>
    </location>
</feature>
<organism evidence="5 6">
    <name type="scientific">Penicillium fimorum</name>
    <dbReference type="NCBI Taxonomy" id="1882269"/>
    <lineage>
        <taxon>Eukaryota</taxon>
        <taxon>Fungi</taxon>
        <taxon>Dikarya</taxon>
        <taxon>Ascomycota</taxon>
        <taxon>Pezizomycotina</taxon>
        <taxon>Eurotiomycetes</taxon>
        <taxon>Eurotiomycetidae</taxon>
        <taxon>Eurotiales</taxon>
        <taxon>Aspergillaceae</taxon>
        <taxon>Penicillium</taxon>
    </lineage>
</organism>
<dbReference type="PRINTS" id="PR00320">
    <property type="entry name" value="GPROTEINBRPT"/>
</dbReference>